<dbReference type="Proteomes" id="UP001330812">
    <property type="component" value="Chromosome"/>
</dbReference>
<sequence>MTEPDNQTRPRRGLAIAATAIAAVSFVLAASTWVAWLLVRPRVLGGPVYPIVAQVFLLVLGALFFLALLAGVLAIVLGVTGGAREHDGDLARVGALLGALTCAVALAGAVTFAVGSTWTPMTAQFDTGSYVSPFGR</sequence>
<dbReference type="EMBL" id="CP142149">
    <property type="protein sequence ID" value="WSE31191.1"/>
    <property type="molecule type" value="Genomic_DNA"/>
</dbReference>
<keyword evidence="1" id="KW-1133">Transmembrane helix</keyword>
<feature type="transmembrane region" description="Helical" evidence="1">
    <location>
        <begin position="12"/>
        <end position="39"/>
    </location>
</feature>
<organism evidence="2 3">
    <name type="scientific">Amycolatopsis rhabdoformis</name>
    <dbReference type="NCBI Taxonomy" id="1448059"/>
    <lineage>
        <taxon>Bacteria</taxon>
        <taxon>Bacillati</taxon>
        <taxon>Actinomycetota</taxon>
        <taxon>Actinomycetes</taxon>
        <taxon>Pseudonocardiales</taxon>
        <taxon>Pseudonocardiaceae</taxon>
        <taxon>Amycolatopsis</taxon>
    </lineage>
</organism>
<evidence type="ECO:0000313" key="3">
    <source>
        <dbReference type="Proteomes" id="UP001330812"/>
    </source>
</evidence>
<proteinExistence type="predicted"/>
<reference evidence="2 3" key="1">
    <citation type="journal article" date="2015" name="Int. J. Syst. Evol. Microbiol.">
        <title>Amycolatopsis rhabdoformis sp. nov., an actinomycete isolated from a tropical forest soil.</title>
        <authorList>
            <person name="Souza W.R."/>
            <person name="Silva R.E."/>
            <person name="Goodfellow M."/>
            <person name="Busarakam K."/>
            <person name="Figueiro F.S."/>
            <person name="Ferreira D."/>
            <person name="Rodrigues-Filho E."/>
            <person name="Moraes L.A.B."/>
            <person name="Zucchi T.D."/>
        </authorList>
    </citation>
    <scope>NUCLEOTIDE SEQUENCE [LARGE SCALE GENOMIC DNA]</scope>
    <source>
        <strain evidence="2 3">NCIMB 14900</strain>
    </source>
</reference>
<keyword evidence="3" id="KW-1185">Reference proteome</keyword>
<dbReference type="RefSeq" id="WP_326833998.1">
    <property type="nucleotide sequence ID" value="NZ_CP142149.1"/>
</dbReference>
<keyword evidence="1" id="KW-0472">Membrane</keyword>
<name>A0ABZ1IAU5_9PSEU</name>
<feature type="transmembrane region" description="Helical" evidence="1">
    <location>
        <begin position="51"/>
        <end position="78"/>
    </location>
</feature>
<evidence type="ECO:0000313" key="2">
    <source>
        <dbReference type="EMBL" id="WSE31191.1"/>
    </source>
</evidence>
<evidence type="ECO:0000256" key="1">
    <source>
        <dbReference type="SAM" id="Phobius"/>
    </source>
</evidence>
<protein>
    <submittedName>
        <fullName evidence="2">Uncharacterized protein</fullName>
    </submittedName>
</protein>
<gene>
    <name evidence="2" type="ORF">VSH64_03555</name>
</gene>
<feature type="transmembrane region" description="Helical" evidence="1">
    <location>
        <begin position="90"/>
        <end position="114"/>
    </location>
</feature>
<keyword evidence="1" id="KW-0812">Transmembrane</keyword>
<accession>A0ABZ1IAU5</accession>